<name>D9CIY9_VOLCA</name>
<reference evidence="2" key="1">
    <citation type="journal article" date="2010" name="Science">
        <title>Evolution of an expanded sex-determining locus in Volvox.</title>
        <authorList>
            <person name="Ferris P."/>
            <person name="Olson B.J."/>
            <person name="De Hoff P.L."/>
            <person name="Douglass S."/>
            <person name="Casero D."/>
            <person name="Prochnik S."/>
            <person name="Geng S."/>
            <person name="Rai R."/>
            <person name="Grimwood J."/>
            <person name="Schmutz J."/>
            <person name="Nishii I."/>
            <person name="Hamaji T."/>
            <person name="Nozaki H."/>
            <person name="Pellegrini M."/>
            <person name="Umen J.G."/>
        </authorList>
    </citation>
    <scope>NUCLEOTIDE SEQUENCE</scope>
    <source>
        <strain evidence="2">Eve</strain>
    </source>
</reference>
<protein>
    <submittedName>
        <fullName evidence="2">MTF0991</fullName>
    </submittedName>
</protein>
<accession>D9CIY9</accession>
<dbReference type="AlphaFoldDB" id="D9CIY9"/>
<feature type="region of interest" description="Disordered" evidence="1">
    <location>
        <begin position="35"/>
        <end position="131"/>
    </location>
</feature>
<feature type="compositionally biased region" description="Polar residues" evidence="1">
    <location>
        <begin position="38"/>
        <end position="52"/>
    </location>
</feature>
<feature type="compositionally biased region" description="Low complexity" evidence="1">
    <location>
        <begin position="97"/>
        <end position="114"/>
    </location>
</feature>
<proteinExistence type="predicted"/>
<gene>
    <name evidence="2" type="primary">MTF0991</name>
</gene>
<evidence type="ECO:0000313" key="2">
    <source>
        <dbReference type="EMBL" id="ADI46848.1"/>
    </source>
</evidence>
<dbReference type="EMBL" id="GU784915">
    <property type="protein sequence ID" value="ADI46848.1"/>
    <property type="molecule type" value="Genomic_DNA"/>
</dbReference>
<evidence type="ECO:0000256" key="1">
    <source>
        <dbReference type="SAM" id="MobiDB-lite"/>
    </source>
</evidence>
<organism evidence="2">
    <name type="scientific">Volvox carteri f. nagariensis</name>
    <dbReference type="NCBI Taxonomy" id="3068"/>
    <lineage>
        <taxon>Eukaryota</taxon>
        <taxon>Viridiplantae</taxon>
        <taxon>Chlorophyta</taxon>
        <taxon>core chlorophytes</taxon>
        <taxon>Chlorophyceae</taxon>
        <taxon>CS clade</taxon>
        <taxon>Chlamydomonadales</taxon>
        <taxon>Volvocaceae</taxon>
        <taxon>Volvox</taxon>
    </lineage>
</organism>
<sequence>MNTCPSWCSLADFLAGYRPGTLQFMRTSLGRPLEAAVSQISATADTHSSGRNTGPLPVSQRGSHGSNGITHRQDPIPADGTAARWEQQHAQTKLQKRTGLGRAPAAAPTPTARPRLGRKRLSYASSSDAAP</sequence>
<feature type="compositionally biased region" description="Polar residues" evidence="1">
    <location>
        <begin position="60"/>
        <end position="70"/>
    </location>
</feature>